<dbReference type="EMBL" id="PXYH01000020">
    <property type="protein sequence ID" value="PSJ39154.1"/>
    <property type="molecule type" value="Genomic_DNA"/>
</dbReference>
<gene>
    <name evidence="2" type="ORF">C7I36_13305</name>
</gene>
<dbReference type="Proteomes" id="UP000242181">
    <property type="component" value="Unassembled WGS sequence"/>
</dbReference>
<keyword evidence="3" id="KW-1185">Reference proteome</keyword>
<accession>A0A2P7QMG4</accession>
<comment type="caution">
    <text evidence="2">The sequence shown here is derived from an EMBL/GenBank/DDBJ whole genome shotgun (WGS) entry which is preliminary data.</text>
</comment>
<feature type="domain" description="YagK/YfjJ C-terminal" evidence="1">
    <location>
        <begin position="49"/>
        <end position="212"/>
    </location>
</feature>
<evidence type="ECO:0000313" key="2">
    <source>
        <dbReference type="EMBL" id="PSJ39154.1"/>
    </source>
</evidence>
<evidence type="ECO:0000313" key="3">
    <source>
        <dbReference type="Proteomes" id="UP000242181"/>
    </source>
</evidence>
<dbReference type="RefSeq" id="WP_106454186.1">
    <property type="nucleotide sequence ID" value="NZ_PXYH01000020.1"/>
</dbReference>
<proteinExistence type="predicted"/>
<reference evidence="2 3" key="1">
    <citation type="submission" date="2018-03" db="EMBL/GenBank/DDBJ databases">
        <title>The draft genome of Zobellella taiwanensis JCM 13381.</title>
        <authorList>
            <person name="Liu L."/>
            <person name="Li L."/>
            <person name="Wang T."/>
            <person name="Zhang X."/>
            <person name="Liang L."/>
        </authorList>
    </citation>
    <scope>NUCLEOTIDE SEQUENCE [LARGE SCALE GENOMIC DNA]</scope>
    <source>
        <strain evidence="2 3">JCM 13381</strain>
    </source>
</reference>
<dbReference type="InterPro" id="IPR057271">
    <property type="entry name" value="YagK_YfjJ_C"/>
</dbReference>
<dbReference type="AlphaFoldDB" id="A0A2P7QMG4"/>
<protein>
    <submittedName>
        <fullName evidence="2">Inovirus Gp2 family protein</fullName>
    </submittedName>
</protein>
<organism evidence="2 3">
    <name type="scientific">Zobellella taiwanensis</name>
    <dbReference type="NCBI Taxonomy" id="347535"/>
    <lineage>
        <taxon>Bacteria</taxon>
        <taxon>Pseudomonadati</taxon>
        <taxon>Pseudomonadota</taxon>
        <taxon>Gammaproteobacteria</taxon>
        <taxon>Aeromonadales</taxon>
        <taxon>Aeromonadaceae</taxon>
        <taxon>Zobellella</taxon>
    </lineage>
</organism>
<sequence length="214" mass="24586">MNNVRVEMNTNLSRWHNEEYNGMPVLTGNGPCITEYLHKTHQVINTHLAYHNRVFAIRLDLRFPSFVNTECYSSDVINRFICSLRAKLKHAYQSALRQGRRVHEPGLRYLWARELGQDGHPHYHLLLLLNRDAYFTLGDMRSSEGTLYSKLNSAWATALGIEEFDTRGLVNVAGTFHWKSGEDIGPLFQAASYMCKEHSKEFGIRQHAFGSSRG</sequence>
<evidence type="ECO:0000259" key="1">
    <source>
        <dbReference type="Pfam" id="PF11726"/>
    </source>
</evidence>
<dbReference type="Pfam" id="PF11726">
    <property type="entry name" value="YagK_YfjJ_C"/>
    <property type="match status" value="1"/>
</dbReference>
<dbReference type="OrthoDB" id="5701642at2"/>
<name>A0A2P7QMG4_9GAMM</name>